<evidence type="ECO:0000313" key="5">
    <source>
        <dbReference type="RefSeq" id="XP_027347509.1"/>
    </source>
</evidence>
<dbReference type="OrthoDB" id="408631at2759"/>
<dbReference type="InterPro" id="IPR050466">
    <property type="entry name" value="Carboxylest/Gibb_receptor"/>
</dbReference>
<protein>
    <submittedName>
        <fullName evidence="5">2-hydroxyisoflavanone dehydratase-like</fullName>
    </submittedName>
</protein>
<dbReference type="GeneID" id="113858913"/>
<dbReference type="PROSITE" id="PS01174">
    <property type="entry name" value="LIPASE_GDXG_SER"/>
    <property type="match status" value="1"/>
</dbReference>
<accession>A0A8B8KYL6</accession>
<evidence type="ECO:0000259" key="3">
    <source>
        <dbReference type="Pfam" id="PF07859"/>
    </source>
</evidence>
<dbReference type="Gene3D" id="3.40.50.1820">
    <property type="entry name" value="alpha/beta hydrolase"/>
    <property type="match status" value="1"/>
</dbReference>
<reference evidence="4" key="1">
    <citation type="journal article" date="2019" name="Toxins">
        <title>Detection of Abrin-Like and Prepropulchellin-Like Toxin Genes and Transcripts Using Whole Genome Sequencing and Full-Length Transcript Sequencing of Abrus precatorius.</title>
        <authorList>
            <person name="Hovde B.T."/>
            <person name="Daligault H.E."/>
            <person name="Hanschen E.R."/>
            <person name="Kunde Y.A."/>
            <person name="Johnson M.B."/>
            <person name="Starkenburg S.R."/>
            <person name="Johnson S.L."/>
        </authorList>
    </citation>
    <scope>NUCLEOTIDE SEQUENCE [LARGE SCALE GENOMIC DNA]</scope>
</reference>
<evidence type="ECO:0000256" key="1">
    <source>
        <dbReference type="ARBA" id="ARBA00010515"/>
    </source>
</evidence>
<keyword evidence="4" id="KW-1185">Reference proteome</keyword>
<dbReference type="GO" id="GO:0016787">
    <property type="term" value="F:hydrolase activity"/>
    <property type="evidence" value="ECO:0007669"/>
    <property type="project" value="InterPro"/>
</dbReference>
<comment type="similarity">
    <text evidence="1">Belongs to the 'GDXG' lipolytic enzyme family.</text>
</comment>
<dbReference type="PANTHER" id="PTHR23024">
    <property type="entry name" value="ARYLACETAMIDE DEACETYLASE"/>
    <property type="match status" value="1"/>
</dbReference>
<organism evidence="4 5">
    <name type="scientific">Abrus precatorius</name>
    <name type="common">Indian licorice</name>
    <name type="synonym">Glycine abrus</name>
    <dbReference type="NCBI Taxonomy" id="3816"/>
    <lineage>
        <taxon>Eukaryota</taxon>
        <taxon>Viridiplantae</taxon>
        <taxon>Streptophyta</taxon>
        <taxon>Embryophyta</taxon>
        <taxon>Tracheophyta</taxon>
        <taxon>Spermatophyta</taxon>
        <taxon>Magnoliopsida</taxon>
        <taxon>eudicotyledons</taxon>
        <taxon>Gunneridae</taxon>
        <taxon>Pentapetalae</taxon>
        <taxon>rosids</taxon>
        <taxon>fabids</taxon>
        <taxon>Fabales</taxon>
        <taxon>Fabaceae</taxon>
        <taxon>Papilionoideae</taxon>
        <taxon>50 kb inversion clade</taxon>
        <taxon>NPAAA clade</taxon>
        <taxon>indigoferoid/millettioid clade</taxon>
        <taxon>Abreae</taxon>
        <taxon>Abrus</taxon>
    </lineage>
</organism>
<name>A0A8B8KYL6_ABRPR</name>
<evidence type="ECO:0000256" key="2">
    <source>
        <dbReference type="PROSITE-ProRule" id="PRU10038"/>
    </source>
</evidence>
<dbReference type="Pfam" id="PF07859">
    <property type="entry name" value="Abhydrolase_3"/>
    <property type="match status" value="1"/>
</dbReference>
<dbReference type="KEGG" id="aprc:113858913"/>
<proteinExistence type="inferred from homology"/>
<dbReference type="InterPro" id="IPR029058">
    <property type="entry name" value="AB_hydrolase_fold"/>
</dbReference>
<gene>
    <name evidence="5" type="primary">LOC113858913</name>
</gene>
<feature type="domain" description="Alpha/beta hydrolase fold-3" evidence="3">
    <location>
        <begin position="76"/>
        <end position="280"/>
    </location>
</feature>
<evidence type="ECO:0000313" key="4">
    <source>
        <dbReference type="Proteomes" id="UP000694853"/>
    </source>
</evidence>
<sequence length="309" mass="34374">MDPTSDEIVREFPRLFRVYKDGRIERFLGLETTPPGTDPQTAVISKDVTVNSQTGVSLRLYLPPNAASSSHKLPLLIYIHGGAFCVCAPFNPAYHRHLNAVAAQANVVIASVHYRLAPEHPLPICYDDTWEAIQWTSSHATGNGPEPWLNDHADLGVVFLAGDSAGANIAHNMAMRGTAEGFGDLKLEGMVLIHPYFGNEKKDELVEYLYPTYGGPDDPKIHVTKDPNFSGLKCPRVLVFLSEKDFLRDRGASYYEALKNSGWKGVVEMVDFEGEEHVFHLFDPTKEKSVALVTRFISFMKQIEVDVRG</sequence>
<dbReference type="RefSeq" id="XP_027347509.1">
    <property type="nucleotide sequence ID" value="XM_027491708.1"/>
</dbReference>
<dbReference type="AlphaFoldDB" id="A0A8B8KYL6"/>
<dbReference type="InterPro" id="IPR013094">
    <property type="entry name" value="AB_hydrolase_3"/>
</dbReference>
<dbReference type="Proteomes" id="UP000694853">
    <property type="component" value="Unplaced"/>
</dbReference>
<feature type="active site" evidence="2">
    <location>
        <position position="164"/>
    </location>
</feature>
<dbReference type="PANTHER" id="PTHR23024:SF429">
    <property type="entry name" value="ALPHA_BETA HYDROLASE FOLD PROTEIN"/>
    <property type="match status" value="1"/>
</dbReference>
<dbReference type="InterPro" id="IPR033140">
    <property type="entry name" value="Lipase_GDXG_put_SER_AS"/>
</dbReference>
<reference evidence="5" key="2">
    <citation type="submission" date="2025-08" db="UniProtKB">
        <authorList>
            <consortium name="RefSeq"/>
        </authorList>
    </citation>
    <scope>IDENTIFICATION</scope>
    <source>
        <tissue evidence="5">Young leaves</tissue>
    </source>
</reference>
<dbReference type="SUPFAM" id="SSF53474">
    <property type="entry name" value="alpha/beta-Hydrolases"/>
    <property type="match status" value="1"/>
</dbReference>